<accession>A0A382CYH0</accession>
<dbReference type="AlphaFoldDB" id="A0A382CYH0"/>
<feature type="non-terminal residue" evidence="1">
    <location>
        <position position="1"/>
    </location>
</feature>
<sequence length="71" mass="8150">VGDSTFIGSCETTLDALGERIRCLFADKDLLLRALAETDWARHYIPKEHSKDREVKKTLKENPYIPPVYQS</sequence>
<proteinExistence type="predicted"/>
<protein>
    <submittedName>
        <fullName evidence="1">Uncharacterized protein</fullName>
    </submittedName>
</protein>
<gene>
    <name evidence="1" type="ORF">METZ01_LOCUS183211</name>
</gene>
<name>A0A382CYH0_9ZZZZ</name>
<organism evidence="1">
    <name type="scientific">marine metagenome</name>
    <dbReference type="NCBI Taxonomy" id="408172"/>
    <lineage>
        <taxon>unclassified sequences</taxon>
        <taxon>metagenomes</taxon>
        <taxon>ecological metagenomes</taxon>
    </lineage>
</organism>
<reference evidence="1" key="1">
    <citation type="submission" date="2018-05" db="EMBL/GenBank/DDBJ databases">
        <authorList>
            <person name="Lanie J.A."/>
            <person name="Ng W.-L."/>
            <person name="Kazmierczak K.M."/>
            <person name="Andrzejewski T.M."/>
            <person name="Davidsen T.M."/>
            <person name="Wayne K.J."/>
            <person name="Tettelin H."/>
            <person name="Glass J.I."/>
            <person name="Rusch D."/>
            <person name="Podicherti R."/>
            <person name="Tsui H.-C.T."/>
            <person name="Winkler M.E."/>
        </authorList>
    </citation>
    <scope>NUCLEOTIDE SEQUENCE</scope>
</reference>
<evidence type="ECO:0000313" key="1">
    <source>
        <dbReference type="EMBL" id="SVB30357.1"/>
    </source>
</evidence>
<dbReference type="EMBL" id="UINC01036421">
    <property type="protein sequence ID" value="SVB30357.1"/>
    <property type="molecule type" value="Genomic_DNA"/>
</dbReference>